<dbReference type="GO" id="GO:0046872">
    <property type="term" value="F:metal ion binding"/>
    <property type="evidence" value="ECO:0007669"/>
    <property type="project" value="UniProtKB-KW"/>
</dbReference>
<evidence type="ECO:0000256" key="3">
    <source>
        <dbReference type="ARBA" id="ARBA00022759"/>
    </source>
</evidence>
<name>A0A919F529_9XANT</name>
<evidence type="ECO:0000256" key="6">
    <source>
        <dbReference type="ARBA" id="ARBA00023180"/>
    </source>
</evidence>
<dbReference type="Pfam" id="PF02265">
    <property type="entry name" value="S1-P1_nuclease"/>
    <property type="match status" value="1"/>
</dbReference>
<dbReference type="InterPro" id="IPR003154">
    <property type="entry name" value="S1/P1nuclease"/>
</dbReference>
<evidence type="ECO:0000256" key="4">
    <source>
        <dbReference type="ARBA" id="ARBA00022801"/>
    </source>
</evidence>
<evidence type="ECO:0000256" key="5">
    <source>
        <dbReference type="ARBA" id="ARBA00023157"/>
    </source>
</evidence>
<keyword evidence="7" id="KW-0732">Signal</keyword>
<dbReference type="EMBL" id="BNBA01000002">
    <property type="protein sequence ID" value="GHH47727.1"/>
    <property type="molecule type" value="Genomic_DNA"/>
</dbReference>
<dbReference type="GO" id="GO:0006308">
    <property type="term" value="P:DNA catabolic process"/>
    <property type="evidence" value="ECO:0007669"/>
    <property type="project" value="InterPro"/>
</dbReference>
<dbReference type="PANTHER" id="PTHR33146">
    <property type="entry name" value="ENDONUCLEASE 4"/>
    <property type="match status" value="1"/>
</dbReference>
<dbReference type="Proteomes" id="UP000623958">
    <property type="component" value="Unassembled WGS sequence"/>
</dbReference>
<dbReference type="GO" id="GO:0016788">
    <property type="term" value="F:hydrolase activity, acting on ester bonds"/>
    <property type="evidence" value="ECO:0007669"/>
    <property type="project" value="InterPro"/>
</dbReference>
<evidence type="ECO:0000313" key="9">
    <source>
        <dbReference type="Proteomes" id="UP000623958"/>
    </source>
</evidence>
<proteinExistence type="predicted"/>
<protein>
    <submittedName>
        <fullName evidence="8">Endonuclease</fullName>
    </submittedName>
</protein>
<sequence length="271" mass="29262">MNMFSAIVSLGAVLALSFPSPQAHAWGGQGHRLVARIADRELTPQAHAEVARLLAGEPDPTLAGIASWADELRKSDPDLGKRSASWHYVNLGEHDCAYEPARDCPDGNCVVEALRTQTALLADRSQPLAVRRQALKFVVHLVGDIHQPMHAGYAHDKGGNDFQLQFDGKGTNLHALWDSGMLYDRHVDDDAYLARLLALPRPAPGNRPALPPPAADWARASCRIAVTPGVYPARHVLPDGYVATWRPVAETQLRLAGDRLAAILDAALGAP</sequence>
<reference evidence="8" key="1">
    <citation type="journal article" date="2014" name="Int. J. Syst. Evol. Microbiol.">
        <title>Complete genome sequence of Corynebacterium casei LMG S-19264T (=DSM 44701T), isolated from a smear-ripened cheese.</title>
        <authorList>
            <consortium name="US DOE Joint Genome Institute (JGI-PGF)"/>
            <person name="Walter F."/>
            <person name="Albersmeier A."/>
            <person name="Kalinowski J."/>
            <person name="Ruckert C."/>
        </authorList>
    </citation>
    <scope>NUCLEOTIDE SEQUENCE</scope>
    <source>
        <strain evidence="8">JCM 13306</strain>
    </source>
</reference>
<comment type="caution">
    <text evidence="8">The sequence shown here is derived from an EMBL/GenBank/DDBJ whole genome shotgun (WGS) entry which is preliminary data.</text>
</comment>
<reference evidence="8" key="2">
    <citation type="submission" date="2020-09" db="EMBL/GenBank/DDBJ databases">
        <authorList>
            <person name="Sun Q."/>
            <person name="Ohkuma M."/>
        </authorList>
    </citation>
    <scope>NUCLEOTIDE SEQUENCE</scope>
    <source>
        <strain evidence="8">JCM 13306</strain>
    </source>
</reference>
<keyword evidence="1" id="KW-0540">Nuclease</keyword>
<evidence type="ECO:0000256" key="1">
    <source>
        <dbReference type="ARBA" id="ARBA00022722"/>
    </source>
</evidence>
<dbReference type="Gene3D" id="1.10.575.10">
    <property type="entry name" value="P1 Nuclease"/>
    <property type="match status" value="1"/>
</dbReference>
<gene>
    <name evidence="8" type="ORF">GCM10009090_04610</name>
</gene>
<dbReference type="PANTHER" id="PTHR33146:SF26">
    <property type="entry name" value="ENDONUCLEASE 4"/>
    <property type="match status" value="1"/>
</dbReference>
<keyword evidence="6" id="KW-0325">Glycoprotein</keyword>
<dbReference type="GO" id="GO:0004519">
    <property type="term" value="F:endonuclease activity"/>
    <property type="evidence" value="ECO:0007669"/>
    <property type="project" value="UniProtKB-KW"/>
</dbReference>
<keyword evidence="9" id="KW-1185">Reference proteome</keyword>
<evidence type="ECO:0000313" key="8">
    <source>
        <dbReference type="EMBL" id="GHH47727.1"/>
    </source>
</evidence>
<evidence type="ECO:0000256" key="7">
    <source>
        <dbReference type="SAM" id="SignalP"/>
    </source>
</evidence>
<keyword evidence="5" id="KW-1015">Disulfide bond</keyword>
<keyword evidence="3 8" id="KW-0255">Endonuclease</keyword>
<keyword evidence="4" id="KW-0378">Hydrolase</keyword>
<dbReference type="InterPro" id="IPR008947">
    <property type="entry name" value="PLipase_C/P1_nuclease_dom_sf"/>
</dbReference>
<feature type="signal peptide" evidence="7">
    <location>
        <begin position="1"/>
        <end position="25"/>
    </location>
</feature>
<keyword evidence="2" id="KW-0479">Metal-binding</keyword>
<accession>A0A919F529</accession>
<feature type="chain" id="PRO_5037288765" evidence="7">
    <location>
        <begin position="26"/>
        <end position="271"/>
    </location>
</feature>
<dbReference type="AlphaFoldDB" id="A0A919F529"/>
<dbReference type="GO" id="GO:0003676">
    <property type="term" value="F:nucleic acid binding"/>
    <property type="evidence" value="ECO:0007669"/>
    <property type="project" value="InterPro"/>
</dbReference>
<dbReference type="CDD" id="cd11010">
    <property type="entry name" value="S1-P1_nuclease"/>
    <property type="match status" value="1"/>
</dbReference>
<evidence type="ECO:0000256" key="2">
    <source>
        <dbReference type="ARBA" id="ARBA00022723"/>
    </source>
</evidence>
<organism evidence="8 9">
    <name type="scientific">Xanthomonas boreopolis</name>
    <dbReference type="NCBI Taxonomy" id="86183"/>
    <lineage>
        <taxon>Bacteria</taxon>
        <taxon>Pseudomonadati</taxon>
        <taxon>Pseudomonadota</taxon>
        <taxon>Gammaproteobacteria</taxon>
        <taxon>Lysobacterales</taxon>
        <taxon>Lysobacteraceae</taxon>
        <taxon>Xanthomonas</taxon>
    </lineage>
</organism>
<dbReference type="SUPFAM" id="SSF48537">
    <property type="entry name" value="Phospholipase C/P1 nuclease"/>
    <property type="match status" value="1"/>
</dbReference>